<feature type="transmembrane region" description="Helical" evidence="11">
    <location>
        <begin position="78"/>
        <end position="98"/>
    </location>
</feature>
<dbReference type="PRINTS" id="PR00164">
    <property type="entry name" value="ABC2TRNSPORT"/>
</dbReference>
<keyword evidence="10 11" id="KW-0472">Membrane</keyword>
<dbReference type="InterPro" id="IPR000412">
    <property type="entry name" value="ABC_2_transport"/>
</dbReference>
<evidence type="ECO:0000259" key="12">
    <source>
        <dbReference type="PROSITE" id="PS51012"/>
    </source>
</evidence>
<organism evidence="13 14">
    <name type="scientific">Pseudomonas frederiksbergensis</name>
    <dbReference type="NCBI Taxonomy" id="104087"/>
    <lineage>
        <taxon>Bacteria</taxon>
        <taxon>Pseudomonadati</taxon>
        <taxon>Pseudomonadota</taxon>
        <taxon>Gammaproteobacteria</taxon>
        <taxon>Pseudomonadales</taxon>
        <taxon>Pseudomonadaceae</taxon>
        <taxon>Pseudomonas</taxon>
    </lineage>
</organism>
<evidence type="ECO:0000256" key="8">
    <source>
        <dbReference type="ARBA" id="ARBA00022989"/>
    </source>
</evidence>
<protein>
    <recommendedName>
        <fullName evidence="11">Transport permease protein</fullName>
    </recommendedName>
</protein>
<dbReference type="RefSeq" id="WP_123494500.1">
    <property type="nucleotide sequence ID" value="NZ_MOBL01000003.1"/>
</dbReference>
<dbReference type="PANTHER" id="PTHR30413">
    <property type="entry name" value="INNER MEMBRANE TRANSPORT PERMEASE"/>
    <property type="match status" value="1"/>
</dbReference>
<feature type="transmembrane region" description="Helical" evidence="11">
    <location>
        <begin position="38"/>
        <end position="58"/>
    </location>
</feature>
<feature type="domain" description="ABC transmembrane type-2" evidence="12">
    <location>
        <begin position="39"/>
        <end position="265"/>
    </location>
</feature>
<reference evidence="13 14" key="1">
    <citation type="submission" date="2016-10" db="EMBL/GenBank/DDBJ databases">
        <title>Comparative genome analysis of multiple Pseudomonas spp. focuses on biocontrol and plant growth promoting traits.</title>
        <authorList>
            <person name="Tao X.-Y."/>
            <person name="Taylor C.G."/>
        </authorList>
    </citation>
    <scope>NUCLEOTIDE SEQUENCE [LARGE SCALE GENOMIC DNA]</scope>
    <source>
        <strain evidence="13 14">94G2</strain>
    </source>
</reference>
<keyword evidence="3 11" id="KW-0813">Transport</keyword>
<accession>A0A423JF35</accession>
<evidence type="ECO:0000256" key="6">
    <source>
        <dbReference type="ARBA" id="ARBA00022692"/>
    </source>
</evidence>
<proteinExistence type="inferred from homology"/>
<dbReference type="GO" id="GO:0140359">
    <property type="term" value="F:ABC-type transporter activity"/>
    <property type="evidence" value="ECO:0007669"/>
    <property type="project" value="InterPro"/>
</dbReference>
<evidence type="ECO:0000256" key="1">
    <source>
        <dbReference type="ARBA" id="ARBA00004651"/>
    </source>
</evidence>
<evidence type="ECO:0000256" key="2">
    <source>
        <dbReference type="ARBA" id="ARBA00007783"/>
    </source>
</evidence>
<comment type="similarity">
    <text evidence="2 11">Belongs to the ABC-2 integral membrane protein family.</text>
</comment>
<feature type="transmembrane region" description="Helical" evidence="11">
    <location>
        <begin position="119"/>
        <end position="146"/>
    </location>
</feature>
<evidence type="ECO:0000256" key="9">
    <source>
        <dbReference type="ARBA" id="ARBA00023047"/>
    </source>
</evidence>
<dbReference type="PANTHER" id="PTHR30413:SF10">
    <property type="entry name" value="CAPSULE POLYSACCHARIDE EXPORT INNER-MEMBRANE PROTEIN CTRC"/>
    <property type="match status" value="1"/>
</dbReference>
<dbReference type="InterPro" id="IPR013525">
    <property type="entry name" value="ABC2_TM"/>
</dbReference>
<dbReference type="Pfam" id="PF01061">
    <property type="entry name" value="ABC2_membrane"/>
    <property type="match status" value="1"/>
</dbReference>
<gene>
    <name evidence="13" type="ORF">BK661_02770</name>
</gene>
<feature type="transmembrane region" description="Helical" evidence="11">
    <location>
        <begin position="188"/>
        <end position="208"/>
    </location>
</feature>
<evidence type="ECO:0000256" key="11">
    <source>
        <dbReference type="RuleBase" id="RU361157"/>
    </source>
</evidence>
<keyword evidence="9" id="KW-0625">Polysaccharide transport</keyword>
<evidence type="ECO:0000313" key="14">
    <source>
        <dbReference type="Proteomes" id="UP000283260"/>
    </source>
</evidence>
<sequence length="273" mass="30956">MQNFSAHPFEMVKSFWRNKRLILQLSKREVLGRYRGSALGLSWSFFNPILMLVIYTFVFSVVFKARWGTGVDESKTDFAIILFVGLFIHGFFAECINRSPTLITSNVSYVKKVVFPLEVLPWVAFTSALFHAAISLIVLLLAQLLINHSIPATALLLPIVVLPLLLGIMGLSWLFASLGVYLRDISQITAMFSTVLLFMSAVFFPITVLPEKYQFWIRINPLASIIEQSRNVLVFGQMPDFTAWGIMLIFGTLLAWLGFAWFQKTRKGFADVL</sequence>
<evidence type="ECO:0000256" key="5">
    <source>
        <dbReference type="ARBA" id="ARBA00022597"/>
    </source>
</evidence>
<dbReference type="InterPro" id="IPR047817">
    <property type="entry name" value="ABC2_TM_bact-type"/>
</dbReference>
<dbReference type="GO" id="GO:0015920">
    <property type="term" value="P:lipopolysaccharide transport"/>
    <property type="evidence" value="ECO:0007669"/>
    <property type="project" value="TreeGrafter"/>
</dbReference>
<keyword evidence="4 11" id="KW-1003">Cell membrane</keyword>
<name>A0A423JF35_9PSED</name>
<keyword evidence="5" id="KW-0762">Sugar transport</keyword>
<comment type="subcellular location">
    <subcellularLocation>
        <location evidence="11">Cell inner membrane</location>
        <topology evidence="11">Multi-pass membrane protein</topology>
    </subcellularLocation>
    <subcellularLocation>
        <location evidence="1">Cell membrane</location>
        <topology evidence="1">Multi-pass membrane protein</topology>
    </subcellularLocation>
</comment>
<dbReference type="EMBL" id="MOBL01000003">
    <property type="protein sequence ID" value="RON36328.1"/>
    <property type="molecule type" value="Genomic_DNA"/>
</dbReference>
<keyword evidence="8 11" id="KW-1133">Transmembrane helix</keyword>
<evidence type="ECO:0000256" key="4">
    <source>
        <dbReference type="ARBA" id="ARBA00022475"/>
    </source>
</evidence>
<keyword evidence="6 11" id="KW-0812">Transmembrane</keyword>
<feature type="transmembrane region" description="Helical" evidence="11">
    <location>
        <begin position="152"/>
        <end position="176"/>
    </location>
</feature>
<evidence type="ECO:0000313" key="13">
    <source>
        <dbReference type="EMBL" id="RON36328.1"/>
    </source>
</evidence>
<dbReference type="AlphaFoldDB" id="A0A423JF35"/>
<evidence type="ECO:0000256" key="3">
    <source>
        <dbReference type="ARBA" id="ARBA00022448"/>
    </source>
</evidence>
<comment type="caution">
    <text evidence="13">The sequence shown here is derived from an EMBL/GenBank/DDBJ whole genome shotgun (WGS) entry which is preliminary data.</text>
</comment>
<feature type="transmembrane region" description="Helical" evidence="11">
    <location>
        <begin position="241"/>
        <end position="262"/>
    </location>
</feature>
<dbReference type="GO" id="GO:0015774">
    <property type="term" value="P:polysaccharide transport"/>
    <property type="evidence" value="ECO:0007669"/>
    <property type="project" value="UniProtKB-KW"/>
</dbReference>
<dbReference type="PROSITE" id="PS51012">
    <property type="entry name" value="ABC_TM2"/>
    <property type="match status" value="1"/>
</dbReference>
<dbReference type="Proteomes" id="UP000283260">
    <property type="component" value="Unassembled WGS sequence"/>
</dbReference>
<dbReference type="GO" id="GO:0043190">
    <property type="term" value="C:ATP-binding cassette (ABC) transporter complex"/>
    <property type="evidence" value="ECO:0007669"/>
    <property type="project" value="InterPro"/>
</dbReference>
<evidence type="ECO:0000256" key="7">
    <source>
        <dbReference type="ARBA" id="ARBA00022903"/>
    </source>
</evidence>
<evidence type="ECO:0000256" key="10">
    <source>
        <dbReference type="ARBA" id="ARBA00023136"/>
    </source>
</evidence>
<keyword evidence="7" id="KW-0972">Capsule biogenesis/degradation</keyword>